<organism evidence="1 2">
    <name type="scientific">Portunus trituberculatus</name>
    <name type="common">Swimming crab</name>
    <name type="synonym">Neptunus trituberculatus</name>
    <dbReference type="NCBI Taxonomy" id="210409"/>
    <lineage>
        <taxon>Eukaryota</taxon>
        <taxon>Metazoa</taxon>
        <taxon>Ecdysozoa</taxon>
        <taxon>Arthropoda</taxon>
        <taxon>Crustacea</taxon>
        <taxon>Multicrustacea</taxon>
        <taxon>Malacostraca</taxon>
        <taxon>Eumalacostraca</taxon>
        <taxon>Eucarida</taxon>
        <taxon>Decapoda</taxon>
        <taxon>Pleocyemata</taxon>
        <taxon>Brachyura</taxon>
        <taxon>Eubrachyura</taxon>
        <taxon>Portunoidea</taxon>
        <taxon>Portunidae</taxon>
        <taxon>Portuninae</taxon>
        <taxon>Portunus</taxon>
    </lineage>
</organism>
<evidence type="ECO:0000313" key="1">
    <source>
        <dbReference type="EMBL" id="MPC39558.1"/>
    </source>
</evidence>
<dbReference type="AlphaFoldDB" id="A0A5B7F325"/>
<evidence type="ECO:0008006" key="3">
    <source>
        <dbReference type="Google" id="ProtNLM"/>
    </source>
</evidence>
<sequence length="225" mass="24445">MLISVWRLGLIRGSLPVIGREAKSRDEDEGNHRPHVSVDPDVRQDYERLKGAILDAYQPSGRFTNKRRDGSGLNVVAAVSDPVNAMPEDEEAPAEEDCPVACVMQASGYGPVEPNPCLNSPITLYEPFLSMRSVKLNGSEYPVKVLRDTGASRTLLRDPNPGQYLTDRYVALTGGGSGPFSAQLVKVDLRCELHHGKAVVGVVEELRVPGIDLLLGNDLGAERET</sequence>
<evidence type="ECO:0000313" key="2">
    <source>
        <dbReference type="Proteomes" id="UP000324222"/>
    </source>
</evidence>
<keyword evidence="2" id="KW-1185">Reference proteome</keyword>
<dbReference type="Proteomes" id="UP000324222">
    <property type="component" value="Unassembled WGS sequence"/>
</dbReference>
<proteinExistence type="predicted"/>
<gene>
    <name evidence="1" type="ORF">E2C01_033098</name>
</gene>
<reference evidence="1 2" key="1">
    <citation type="submission" date="2019-05" db="EMBL/GenBank/DDBJ databases">
        <title>Another draft genome of Portunus trituberculatus and its Hox gene families provides insights of decapod evolution.</title>
        <authorList>
            <person name="Jeong J.-H."/>
            <person name="Song I."/>
            <person name="Kim S."/>
            <person name="Choi T."/>
            <person name="Kim D."/>
            <person name="Ryu S."/>
            <person name="Kim W."/>
        </authorList>
    </citation>
    <scope>NUCLEOTIDE SEQUENCE [LARGE SCALE GENOMIC DNA]</scope>
    <source>
        <tissue evidence="1">Muscle</tissue>
    </source>
</reference>
<accession>A0A5B7F325</accession>
<comment type="caution">
    <text evidence="1">The sequence shown here is derived from an EMBL/GenBank/DDBJ whole genome shotgun (WGS) entry which is preliminary data.</text>
</comment>
<name>A0A5B7F325_PORTR</name>
<protein>
    <recommendedName>
        <fullName evidence="3">Peptidase A2 domain-containing protein</fullName>
    </recommendedName>
</protein>
<dbReference type="EMBL" id="VSRR010004401">
    <property type="protein sequence ID" value="MPC39558.1"/>
    <property type="molecule type" value="Genomic_DNA"/>
</dbReference>